<keyword evidence="16" id="KW-1185">Reference proteome</keyword>
<evidence type="ECO:0000256" key="9">
    <source>
        <dbReference type="ARBA" id="ARBA00023136"/>
    </source>
</evidence>
<keyword evidence="9 11" id="KW-0472">Membrane</keyword>
<dbReference type="EMBL" id="JAGIOO010000001">
    <property type="protein sequence ID" value="MBP2475386.1"/>
    <property type="molecule type" value="Genomic_DNA"/>
</dbReference>
<keyword evidence="5 15" id="KW-0328">Glycosyltransferase</keyword>
<evidence type="ECO:0000256" key="4">
    <source>
        <dbReference type="ARBA" id="ARBA00022475"/>
    </source>
</evidence>
<reference evidence="15 16" key="1">
    <citation type="submission" date="2021-03" db="EMBL/GenBank/DDBJ databases">
        <title>Sequencing the genomes of 1000 actinobacteria strains.</title>
        <authorList>
            <person name="Klenk H.-P."/>
        </authorList>
    </citation>
    <scope>NUCLEOTIDE SEQUENCE [LARGE SCALE GENOMIC DNA]</scope>
    <source>
        <strain evidence="15 16">DSM 44580</strain>
    </source>
</reference>
<dbReference type="Pfam" id="PF04602">
    <property type="entry name" value="Arabinose_trans"/>
    <property type="match status" value="1"/>
</dbReference>
<feature type="transmembrane region" description="Helical" evidence="11">
    <location>
        <begin position="358"/>
        <end position="387"/>
    </location>
</feature>
<evidence type="ECO:0000256" key="7">
    <source>
        <dbReference type="ARBA" id="ARBA00022692"/>
    </source>
</evidence>
<feature type="transmembrane region" description="Helical" evidence="11">
    <location>
        <begin position="587"/>
        <end position="606"/>
    </location>
</feature>
<dbReference type="GO" id="GO:0016757">
    <property type="term" value="F:glycosyltransferase activity"/>
    <property type="evidence" value="ECO:0007669"/>
    <property type="project" value="UniProtKB-KW"/>
</dbReference>
<dbReference type="InterPro" id="IPR040920">
    <property type="entry name" value="Arabino_trans_N"/>
</dbReference>
<organism evidence="15 16">
    <name type="scientific">Crossiella equi</name>
    <dbReference type="NCBI Taxonomy" id="130796"/>
    <lineage>
        <taxon>Bacteria</taxon>
        <taxon>Bacillati</taxon>
        <taxon>Actinomycetota</taxon>
        <taxon>Actinomycetes</taxon>
        <taxon>Pseudonocardiales</taxon>
        <taxon>Pseudonocardiaceae</taxon>
        <taxon>Crossiella</taxon>
    </lineage>
</organism>
<feature type="transmembrane region" description="Helical" evidence="11">
    <location>
        <begin position="549"/>
        <end position="567"/>
    </location>
</feature>
<feature type="transmembrane region" description="Helical" evidence="11">
    <location>
        <begin position="613"/>
        <end position="631"/>
    </location>
</feature>
<dbReference type="Gene3D" id="2.60.120.940">
    <property type="entry name" value="EmbC, C-terminal domain, subdomain 2"/>
    <property type="match status" value="1"/>
</dbReference>
<dbReference type="Pfam" id="PF17689">
    <property type="entry name" value="Arabino_trans_N"/>
    <property type="match status" value="1"/>
</dbReference>
<proteinExistence type="inferred from homology"/>
<comment type="function">
    <text evidence="1">Arabinosyl transferase responsible for the polymerization of arabinose into the arabinan of arabinogalactan.</text>
</comment>
<evidence type="ECO:0000256" key="2">
    <source>
        <dbReference type="ARBA" id="ARBA00004651"/>
    </source>
</evidence>
<dbReference type="InterPro" id="IPR042486">
    <property type="entry name" value="Arabino_trans_C_2"/>
</dbReference>
<feature type="transmembrane region" description="Helical" evidence="11">
    <location>
        <begin position="282"/>
        <end position="299"/>
    </location>
</feature>
<feature type="domain" description="Arabinofuranosyltransferase central" evidence="12">
    <location>
        <begin position="173"/>
        <end position="608"/>
    </location>
</feature>
<evidence type="ECO:0000259" key="13">
    <source>
        <dbReference type="Pfam" id="PF14896"/>
    </source>
</evidence>
<dbReference type="Pfam" id="PF14896">
    <property type="entry name" value="Arabino_trans_C"/>
    <property type="match status" value="1"/>
</dbReference>
<comment type="similarity">
    <text evidence="3">Belongs to the emb family.</text>
</comment>
<dbReference type="Gene3D" id="2.60.120.610">
    <property type="entry name" value="arabinofuranosyltransferase like domain"/>
    <property type="match status" value="1"/>
</dbReference>
<dbReference type="InterPro" id="IPR032731">
    <property type="entry name" value="Arabino_trans_C"/>
</dbReference>
<evidence type="ECO:0000259" key="14">
    <source>
        <dbReference type="Pfam" id="PF17689"/>
    </source>
</evidence>
<evidence type="ECO:0000256" key="5">
    <source>
        <dbReference type="ARBA" id="ARBA00022676"/>
    </source>
</evidence>
<protein>
    <submittedName>
        <fullName evidence="15">Arabinosyltransferase C</fullName>
        <ecNumber evidence="15">2.4.2.-</ecNumber>
    </submittedName>
</protein>
<sequence length="929" mass="99315">MGRHWPLLVALFAVLTGLLLPVLPVRAADAVVTWPKADGPAESTVALFVPYRPLRVHVQVSCAVLGPGETTVFSTFRPQDADGRPRGLSLSTSDGRLRVDANGRRVHDGPLTGSACRYEVLAGDGRLVVRRDGLEVASASGQVPQVAAFATELKPEPGQLSAVVHADSRFDTSPTLLKYLVLALSVLLALACAVVLALRHRRPRTPWARPGAWDLVVPVVLAGWAVIGPMTTDDGFYTWMARNTGAAGYVGNYYHWFNVPEAPFGTLQRFYAEWGSVSATPLWLRVPSVVAGVLSWLLLRAVLRRLGVAVPGWLLAAAFLCWWLPLDLGVRPEPQVALATAVTAYAAVRARLDDRPAWLALAALTGGIAVTFTPSGLLALVPPLLVLPAVLRGLPGRDRLVLCALLTGAGSIALPLVFAEVSLGTLLEATAVHGWYGAHSPWYAEIQRYQALLGGEGEQGNALRRVPVLLGLAALALVAILRVRHRDGSLTGAATWPYVWLALGFGVLAVAPSKWTQHFGALAVFGALALACAFAELPRWLVRARAGWLLRLGVLLVVVLALGVAWHGPNWWWSYSDRGMPFRHAELFWGVLGNPLVLLVLGLVVGAAWLARGAVVVAVLVVLGLFAHTGITQTWPRSACGLADAVRVRTDRVPLRAEGTASAPGFLPGRGFPGEFPAPPLAGPVWGSFADLDRGTGQLDSGWHTGAVEPGDVLVVSAAGRTGRGNALRAEVELDGTRREVVLDDGRDSPEWRDFVLATAKSAGPARVRVHAVDGSVGRGGWLAVSAPGRERTHPMAADTGADDGPTLVDWPISFALPCARPPVVAAGLAEPPARALLVTEHYEDPAAITQDPLWGGAFGNLRRVAEYRSVSTHLPGEPWGRFVDLAYAYRLGGYELRVDRVVRPGWWRGPEIANEDYTGRVDPREAPE</sequence>
<feature type="transmembrane region" description="Helical" evidence="11">
    <location>
        <begin position="176"/>
        <end position="198"/>
    </location>
</feature>
<dbReference type="Proteomes" id="UP001519363">
    <property type="component" value="Unassembled WGS sequence"/>
</dbReference>
<evidence type="ECO:0000256" key="8">
    <source>
        <dbReference type="ARBA" id="ARBA00022989"/>
    </source>
</evidence>
<feature type="transmembrane region" description="Helical" evidence="11">
    <location>
        <begin position="518"/>
        <end position="537"/>
    </location>
</feature>
<evidence type="ECO:0000256" key="11">
    <source>
        <dbReference type="SAM" id="Phobius"/>
    </source>
</evidence>
<keyword evidence="8 11" id="KW-1133">Transmembrane helix</keyword>
<feature type="transmembrane region" description="Helical" evidence="11">
    <location>
        <begin position="210"/>
        <end position="227"/>
    </location>
</feature>
<dbReference type="InterPro" id="IPR027451">
    <property type="entry name" value="EmbABC_dom1"/>
</dbReference>
<feature type="domain" description="Arabinosyltransferase C-terminal" evidence="13">
    <location>
        <begin position="683"/>
        <end position="912"/>
    </location>
</feature>
<evidence type="ECO:0000256" key="1">
    <source>
        <dbReference type="ARBA" id="ARBA00003001"/>
    </source>
</evidence>
<accession>A0ABS5AGA9</accession>
<evidence type="ECO:0000259" key="12">
    <source>
        <dbReference type="Pfam" id="PF04602"/>
    </source>
</evidence>
<comment type="caution">
    <text evidence="15">The sequence shown here is derived from an EMBL/GenBank/DDBJ whole genome shotgun (WGS) entry which is preliminary data.</text>
</comment>
<comment type="subcellular location">
    <subcellularLocation>
        <location evidence="2">Cell membrane</location>
        <topology evidence="2">Multi-pass membrane protein</topology>
    </subcellularLocation>
</comment>
<evidence type="ECO:0000256" key="3">
    <source>
        <dbReference type="ARBA" id="ARBA00008195"/>
    </source>
</evidence>
<evidence type="ECO:0000313" key="16">
    <source>
        <dbReference type="Proteomes" id="UP001519363"/>
    </source>
</evidence>
<keyword evidence="10" id="KW-0961">Cell wall biogenesis/degradation</keyword>
<dbReference type="Gene3D" id="3.40.190.160">
    <property type="match status" value="1"/>
</dbReference>
<name>A0ABS5AGA9_9PSEU</name>
<feature type="domain" description="Arabinosyltransferas concanavalin like" evidence="14">
    <location>
        <begin position="29"/>
        <end position="169"/>
    </location>
</feature>
<evidence type="ECO:0000256" key="6">
    <source>
        <dbReference type="ARBA" id="ARBA00022679"/>
    </source>
</evidence>
<keyword evidence="4" id="KW-1003">Cell membrane</keyword>
<feature type="transmembrane region" description="Helical" evidence="11">
    <location>
        <begin position="462"/>
        <end position="481"/>
    </location>
</feature>
<gene>
    <name evidence="15" type="ORF">JOF53_004258</name>
</gene>
<keyword evidence="7 11" id="KW-0812">Transmembrane</keyword>
<feature type="transmembrane region" description="Helical" evidence="11">
    <location>
        <begin position="306"/>
        <end position="325"/>
    </location>
</feature>
<dbReference type="EC" id="2.4.2.-" evidence="15"/>
<evidence type="ECO:0000313" key="15">
    <source>
        <dbReference type="EMBL" id="MBP2475386.1"/>
    </source>
</evidence>
<dbReference type="RefSeq" id="WP_086780409.1">
    <property type="nucleotide sequence ID" value="NZ_JAGIOO010000001.1"/>
</dbReference>
<evidence type="ECO:0000256" key="10">
    <source>
        <dbReference type="ARBA" id="ARBA00023316"/>
    </source>
</evidence>
<feature type="transmembrane region" description="Helical" evidence="11">
    <location>
        <begin position="493"/>
        <end position="512"/>
    </location>
</feature>
<dbReference type="InterPro" id="IPR007680">
    <property type="entry name" value="Arabino_trans_central"/>
</dbReference>
<keyword evidence="6 15" id="KW-0808">Transferase</keyword>
<feature type="transmembrane region" description="Helical" evidence="11">
    <location>
        <begin position="399"/>
        <end position="418"/>
    </location>
</feature>